<dbReference type="PANTHER" id="PTHR14155:SF627">
    <property type="entry name" value="OS06G0192800 PROTEIN"/>
    <property type="match status" value="1"/>
</dbReference>
<keyword evidence="9" id="KW-0732">Signal</keyword>
<proteinExistence type="inferred from homology"/>
<feature type="chain" id="PRO_5035921356" description="RING-type E3 ubiquitin transferase" evidence="9">
    <location>
        <begin position="23"/>
        <end position="231"/>
    </location>
</feature>
<gene>
    <name evidence="11" type="ORF">KP509_18G057500</name>
</gene>
<keyword evidence="4 7" id="KW-0863">Zinc-finger</keyword>
<name>A0A8T2SRU2_CERRI</name>
<evidence type="ECO:0000256" key="1">
    <source>
        <dbReference type="ARBA" id="ARBA00000900"/>
    </source>
</evidence>
<keyword evidence="5" id="KW-0862">Zinc</keyword>
<accession>A0A8T2SRU2</accession>
<evidence type="ECO:0000256" key="6">
    <source>
        <dbReference type="ARBA" id="ARBA00024209"/>
    </source>
</evidence>
<comment type="caution">
    <text evidence="11">The sequence shown here is derived from an EMBL/GenBank/DDBJ whole genome shotgun (WGS) entry which is preliminary data.</text>
</comment>
<dbReference type="EC" id="2.3.2.27" evidence="2"/>
<dbReference type="Proteomes" id="UP000825935">
    <property type="component" value="Chromosome 18"/>
</dbReference>
<sequence length="231" mass="25833">MPLRILSAVIFVVPLLLRPIHARVCNTTGTLSSCVSSPRFELRENSLAVGLDVNATTPTSTASADQAMKPFLYGDTSSFLVLLLCVLCFMFIFILPLYIRRRCSNSGNPENQVNRGVPPLSSSLELQHVRNSHIVSSLPTVKYSKRRQLSDHMAMKYRTYSAECPVCLTAFEEDEELRLLPACGHWYHKDCIGMWIFSHETCPVCRCIIGEKAASDVIRQGEPNLHIHIPG</sequence>
<feature type="transmembrane region" description="Helical" evidence="8">
    <location>
        <begin position="78"/>
        <end position="99"/>
    </location>
</feature>
<evidence type="ECO:0000256" key="3">
    <source>
        <dbReference type="ARBA" id="ARBA00022723"/>
    </source>
</evidence>
<dbReference type="EMBL" id="CM035423">
    <property type="protein sequence ID" value="KAH7365982.1"/>
    <property type="molecule type" value="Genomic_DNA"/>
</dbReference>
<keyword evidence="8" id="KW-0472">Membrane</keyword>
<protein>
    <recommendedName>
        <fullName evidence="2">RING-type E3 ubiquitin transferase</fullName>
        <ecNumber evidence="2">2.3.2.27</ecNumber>
    </recommendedName>
</protein>
<keyword evidence="8" id="KW-0812">Transmembrane</keyword>
<feature type="domain" description="RING-type" evidence="10">
    <location>
        <begin position="164"/>
        <end position="206"/>
    </location>
</feature>
<evidence type="ECO:0000256" key="9">
    <source>
        <dbReference type="SAM" id="SignalP"/>
    </source>
</evidence>
<evidence type="ECO:0000259" key="10">
    <source>
        <dbReference type="PROSITE" id="PS50089"/>
    </source>
</evidence>
<evidence type="ECO:0000256" key="2">
    <source>
        <dbReference type="ARBA" id="ARBA00012483"/>
    </source>
</evidence>
<keyword evidence="8" id="KW-1133">Transmembrane helix</keyword>
<dbReference type="GO" id="GO:0061630">
    <property type="term" value="F:ubiquitin protein ligase activity"/>
    <property type="evidence" value="ECO:0007669"/>
    <property type="project" value="UniProtKB-EC"/>
</dbReference>
<dbReference type="SUPFAM" id="SSF57850">
    <property type="entry name" value="RING/U-box"/>
    <property type="match status" value="1"/>
</dbReference>
<dbReference type="Gene3D" id="3.30.40.10">
    <property type="entry name" value="Zinc/RING finger domain, C3HC4 (zinc finger)"/>
    <property type="match status" value="1"/>
</dbReference>
<evidence type="ECO:0000256" key="5">
    <source>
        <dbReference type="ARBA" id="ARBA00022833"/>
    </source>
</evidence>
<feature type="signal peptide" evidence="9">
    <location>
        <begin position="1"/>
        <end position="22"/>
    </location>
</feature>
<organism evidence="11 12">
    <name type="scientific">Ceratopteris richardii</name>
    <name type="common">Triangle waterfern</name>
    <dbReference type="NCBI Taxonomy" id="49495"/>
    <lineage>
        <taxon>Eukaryota</taxon>
        <taxon>Viridiplantae</taxon>
        <taxon>Streptophyta</taxon>
        <taxon>Embryophyta</taxon>
        <taxon>Tracheophyta</taxon>
        <taxon>Polypodiopsida</taxon>
        <taxon>Polypodiidae</taxon>
        <taxon>Polypodiales</taxon>
        <taxon>Pteridineae</taxon>
        <taxon>Pteridaceae</taxon>
        <taxon>Parkerioideae</taxon>
        <taxon>Ceratopteris</taxon>
    </lineage>
</organism>
<dbReference type="PANTHER" id="PTHR14155">
    <property type="entry name" value="RING FINGER DOMAIN-CONTAINING"/>
    <property type="match status" value="1"/>
</dbReference>
<comment type="similarity">
    <text evidence="6">Belongs to the RING-type zinc finger family. ATL subfamily.</text>
</comment>
<evidence type="ECO:0000313" key="11">
    <source>
        <dbReference type="EMBL" id="KAH7365982.1"/>
    </source>
</evidence>
<evidence type="ECO:0000256" key="7">
    <source>
        <dbReference type="PROSITE-ProRule" id="PRU00175"/>
    </source>
</evidence>
<comment type="catalytic activity">
    <reaction evidence="1">
        <text>S-ubiquitinyl-[E2 ubiquitin-conjugating enzyme]-L-cysteine + [acceptor protein]-L-lysine = [E2 ubiquitin-conjugating enzyme]-L-cysteine + N(6)-ubiquitinyl-[acceptor protein]-L-lysine.</text>
        <dbReference type="EC" id="2.3.2.27"/>
    </reaction>
</comment>
<dbReference type="PROSITE" id="PS51257">
    <property type="entry name" value="PROKAR_LIPOPROTEIN"/>
    <property type="match status" value="1"/>
</dbReference>
<keyword evidence="12" id="KW-1185">Reference proteome</keyword>
<evidence type="ECO:0000256" key="8">
    <source>
        <dbReference type="SAM" id="Phobius"/>
    </source>
</evidence>
<dbReference type="GO" id="GO:0008270">
    <property type="term" value="F:zinc ion binding"/>
    <property type="evidence" value="ECO:0007669"/>
    <property type="project" value="UniProtKB-KW"/>
</dbReference>
<dbReference type="Pfam" id="PF13639">
    <property type="entry name" value="zf-RING_2"/>
    <property type="match status" value="1"/>
</dbReference>
<evidence type="ECO:0000256" key="4">
    <source>
        <dbReference type="ARBA" id="ARBA00022771"/>
    </source>
</evidence>
<dbReference type="PROSITE" id="PS50089">
    <property type="entry name" value="ZF_RING_2"/>
    <property type="match status" value="1"/>
</dbReference>
<dbReference type="OrthoDB" id="9984778at2759"/>
<evidence type="ECO:0000313" key="12">
    <source>
        <dbReference type="Proteomes" id="UP000825935"/>
    </source>
</evidence>
<keyword evidence="3" id="KW-0479">Metal-binding</keyword>
<dbReference type="SMART" id="SM00184">
    <property type="entry name" value="RING"/>
    <property type="match status" value="1"/>
</dbReference>
<dbReference type="OMA" id="WIFSHET"/>
<dbReference type="InterPro" id="IPR001841">
    <property type="entry name" value="Znf_RING"/>
</dbReference>
<dbReference type="InterPro" id="IPR013083">
    <property type="entry name" value="Znf_RING/FYVE/PHD"/>
</dbReference>
<reference evidence="11" key="1">
    <citation type="submission" date="2021-08" db="EMBL/GenBank/DDBJ databases">
        <title>WGS assembly of Ceratopteris richardii.</title>
        <authorList>
            <person name="Marchant D.B."/>
            <person name="Chen G."/>
            <person name="Jenkins J."/>
            <person name="Shu S."/>
            <person name="Leebens-Mack J."/>
            <person name="Grimwood J."/>
            <person name="Schmutz J."/>
            <person name="Soltis P."/>
            <person name="Soltis D."/>
            <person name="Chen Z.-H."/>
        </authorList>
    </citation>
    <scope>NUCLEOTIDE SEQUENCE</scope>
    <source>
        <strain evidence="11">Whitten #5841</strain>
        <tissue evidence="11">Leaf</tissue>
    </source>
</reference>
<dbReference type="AlphaFoldDB" id="A0A8T2SRU2"/>
<dbReference type="InterPro" id="IPR053238">
    <property type="entry name" value="RING-H2_zinc_finger"/>
</dbReference>